<dbReference type="RefSeq" id="WP_147204252.1">
    <property type="nucleotide sequence ID" value="NZ_BJYT01000009.1"/>
</dbReference>
<dbReference type="AlphaFoldDB" id="A0A512BDW0"/>
<gene>
    <name evidence="5" type="primary">uxaB</name>
    <name evidence="5" type="ORF">SAE01_26390</name>
</gene>
<dbReference type="EMBL" id="BJYT01000009">
    <property type="protein sequence ID" value="GEO10143.1"/>
    <property type="molecule type" value="Genomic_DNA"/>
</dbReference>
<dbReference type="GO" id="GO:0008926">
    <property type="term" value="F:mannitol-1-phosphate 5-dehydrogenase activity"/>
    <property type="evidence" value="ECO:0007669"/>
    <property type="project" value="TreeGrafter"/>
</dbReference>
<proteinExistence type="predicted"/>
<comment type="caution">
    <text evidence="5">The sequence shown here is derived from an EMBL/GenBank/DDBJ whole genome shotgun (WGS) entry which is preliminary data.</text>
</comment>
<dbReference type="Proteomes" id="UP000321513">
    <property type="component" value="Unassembled WGS sequence"/>
</dbReference>
<dbReference type="Gene3D" id="3.40.50.720">
    <property type="entry name" value="NAD(P)-binding Rossmann-like Domain"/>
    <property type="match status" value="1"/>
</dbReference>
<dbReference type="GO" id="GO:0019592">
    <property type="term" value="P:mannitol catabolic process"/>
    <property type="evidence" value="ECO:0007669"/>
    <property type="project" value="TreeGrafter"/>
</dbReference>
<accession>A0A512BDW0</accession>
<organism evidence="5 6">
    <name type="scientific">Segetibacter aerophilus</name>
    <dbReference type="NCBI Taxonomy" id="670293"/>
    <lineage>
        <taxon>Bacteria</taxon>
        <taxon>Pseudomonadati</taxon>
        <taxon>Bacteroidota</taxon>
        <taxon>Chitinophagia</taxon>
        <taxon>Chitinophagales</taxon>
        <taxon>Chitinophagaceae</taxon>
        <taxon>Segetibacter</taxon>
    </lineage>
</organism>
<keyword evidence="2" id="KW-0520">NAD</keyword>
<dbReference type="NCBIfam" id="NF002969">
    <property type="entry name" value="PRK03643.1"/>
    <property type="match status" value="1"/>
</dbReference>
<evidence type="ECO:0000256" key="1">
    <source>
        <dbReference type="ARBA" id="ARBA00023002"/>
    </source>
</evidence>
<dbReference type="InterPro" id="IPR013131">
    <property type="entry name" value="Mannitol_DH_N"/>
</dbReference>
<dbReference type="SUPFAM" id="SSF51735">
    <property type="entry name" value="NAD(P)-binding Rossmann-fold domains"/>
    <property type="match status" value="1"/>
</dbReference>
<dbReference type="InterPro" id="IPR036291">
    <property type="entry name" value="NAD(P)-bd_dom_sf"/>
</dbReference>
<dbReference type="Gene3D" id="1.10.1040.10">
    <property type="entry name" value="N-(1-d-carboxylethyl)-l-norvaline Dehydrogenase, domain 2"/>
    <property type="match status" value="1"/>
</dbReference>
<feature type="domain" description="Mannitol dehydrogenase N-terminal" evidence="3">
    <location>
        <begin position="29"/>
        <end position="267"/>
    </location>
</feature>
<evidence type="ECO:0000313" key="6">
    <source>
        <dbReference type="Proteomes" id="UP000321513"/>
    </source>
</evidence>
<evidence type="ECO:0000259" key="4">
    <source>
        <dbReference type="Pfam" id="PF08125"/>
    </source>
</evidence>
<sequence length="509" mass="56737">MNLSRKSIAGISANNLQTPTENLFQLPEKVLQFGTGVLLRGLPDYFIDKANKQGVFNGRVVVVKSTSQGGTDAFAQQDNLFTQCIRGLEGETKIEENIINASISRVLSAREQWNEILECAENSDMEIIISNTTEVGISLVKDDKIDSQPPVSFPGKLLAFLYKRFKAFKGDSAKGMIIVPTELIVDNGKKLKAIVLELAQLNGAEAAFIAWLESANHFCDSLVDRIVPGKLPAADQQKFQQEFQYNDELMIMSESYSLWAIEAKDEKVKEKLSFYKTDPGVVIARDINKFRELKLRLLNGTHTLTCALAHLAGCTTVKEAMDDEAISAYVTALMVNEIAPAIVSSNLSLDEAKTFAEKVRDRFRNPFIEHKWSSISVQYSSKMKMRNVPILLKHYESHETVPQLIAVGFAAYIVFMNCSKINEKFIGSARGVEYAIQDDHAGWFAERSNLSGDDLVQAVLSDKDFWEHDLAGLPGFAEAVADNYKQLRRGEVKQAIKDCLTENVESTRV</sequence>
<dbReference type="InterPro" id="IPR008927">
    <property type="entry name" value="6-PGluconate_DH-like_C_sf"/>
</dbReference>
<name>A0A512BDW0_9BACT</name>
<feature type="domain" description="Mannitol dehydrogenase C-terminal" evidence="4">
    <location>
        <begin position="286"/>
        <end position="487"/>
    </location>
</feature>
<keyword evidence="1" id="KW-0560">Oxidoreductase</keyword>
<protein>
    <submittedName>
        <fullName evidence="5">Altronate oxidoreductase</fullName>
    </submittedName>
</protein>
<evidence type="ECO:0000256" key="2">
    <source>
        <dbReference type="ARBA" id="ARBA00023027"/>
    </source>
</evidence>
<evidence type="ECO:0000259" key="3">
    <source>
        <dbReference type="Pfam" id="PF01232"/>
    </source>
</evidence>
<dbReference type="PANTHER" id="PTHR30524">
    <property type="entry name" value="MANNITOL-1-PHOSPHATE 5-DEHYDROGENASE"/>
    <property type="match status" value="1"/>
</dbReference>
<dbReference type="Pfam" id="PF01232">
    <property type="entry name" value="Mannitol_dh"/>
    <property type="match status" value="1"/>
</dbReference>
<reference evidence="5 6" key="1">
    <citation type="submission" date="2019-07" db="EMBL/GenBank/DDBJ databases">
        <title>Whole genome shotgun sequence of Segetibacter aerophilus NBRC 106135.</title>
        <authorList>
            <person name="Hosoyama A."/>
            <person name="Uohara A."/>
            <person name="Ohji S."/>
            <person name="Ichikawa N."/>
        </authorList>
    </citation>
    <scope>NUCLEOTIDE SEQUENCE [LARGE SCALE GENOMIC DNA]</scope>
    <source>
        <strain evidence="5 6">NBRC 106135</strain>
    </source>
</reference>
<evidence type="ECO:0000313" key="5">
    <source>
        <dbReference type="EMBL" id="GEO10143.1"/>
    </source>
</evidence>
<dbReference type="SUPFAM" id="SSF48179">
    <property type="entry name" value="6-phosphogluconate dehydrogenase C-terminal domain-like"/>
    <property type="match status" value="1"/>
</dbReference>
<dbReference type="Pfam" id="PF08125">
    <property type="entry name" value="Mannitol_dh_C"/>
    <property type="match status" value="1"/>
</dbReference>
<dbReference type="OrthoDB" id="9768714at2"/>
<dbReference type="GO" id="GO:0005829">
    <property type="term" value="C:cytosol"/>
    <property type="evidence" value="ECO:0007669"/>
    <property type="project" value="TreeGrafter"/>
</dbReference>
<dbReference type="PANTHER" id="PTHR30524:SF0">
    <property type="entry name" value="ALTRONATE OXIDOREDUCTASE-RELATED"/>
    <property type="match status" value="1"/>
</dbReference>
<dbReference type="InterPro" id="IPR013118">
    <property type="entry name" value="Mannitol_DH_C"/>
</dbReference>
<dbReference type="InterPro" id="IPR013328">
    <property type="entry name" value="6PGD_dom2"/>
</dbReference>
<keyword evidence="6" id="KW-1185">Reference proteome</keyword>